<keyword evidence="3" id="KW-1185">Reference proteome</keyword>
<evidence type="ECO:0000256" key="1">
    <source>
        <dbReference type="SAM" id="MobiDB-lite"/>
    </source>
</evidence>
<dbReference type="Proteomes" id="UP000241462">
    <property type="component" value="Unassembled WGS sequence"/>
</dbReference>
<reference evidence="2 3" key="1">
    <citation type="journal article" date="2018" name="Mycol. Prog.">
        <title>Coniella lustricola, a new species from submerged detritus.</title>
        <authorList>
            <person name="Raudabaugh D.B."/>
            <person name="Iturriaga T."/>
            <person name="Carver A."/>
            <person name="Mondo S."/>
            <person name="Pangilinan J."/>
            <person name="Lipzen A."/>
            <person name="He G."/>
            <person name="Amirebrahimi M."/>
            <person name="Grigoriev I.V."/>
            <person name="Miller A.N."/>
        </authorList>
    </citation>
    <scope>NUCLEOTIDE SEQUENCE [LARGE SCALE GENOMIC DNA]</scope>
    <source>
        <strain evidence="2 3">B22-T-1</strain>
    </source>
</reference>
<dbReference type="InParanoid" id="A0A2T2ZXM1"/>
<evidence type="ECO:0000313" key="2">
    <source>
        <dbReference type="EMBL" id="PSR79104.1"/>
    </source>
</evidence>
<dbReference type="AlphaFoldDB" id="A0A2T2ZXM1"/>
<gene>
    <name evidence="2" type="ORF">BD289DRAFT_442915</name>
</gene>
<evidence type="ECO:0000313" key="3">
    <source>
        <dbReference type="Proteomes" id="UP000241462"/>
    </source>
</evidence>
<organism evidence="2 3">
    <name type="scientific">Coniella lustricola</name>
    <dbReference type="NCBI Taxonomy" id="2025994"/>
    <lineage>
        <taxon>Eukaryota</taxon>
        <taxon>Fungi</taxon>
        <taxon>Dikarya</taxon>
        <taxon>Ascomycota</taxon>
        <taxon>Pezizomycotina</taxon>
        <taxon>Sordariomycetes</taxon>
        <taxon>Sordariomycetidae</taxon>
        <taxon>Diaporthales</taxon>
        <taxon>Schizoparmaceae</taxon>
        <taxon>Coniella</taxon>
    </lineage>
</organism>
<name>A0A2T2ZXM1_9PEZI</name>
<feature type="region of interest" description="Disordered" evidence="1">
    <location>
        <begin position="1"/>
        <end position="78"/>
    </location>
</feature>
<dbReference type="EMBL" id="KZ678579">
    <property type="protein sequence ID" value="PSR79104.1"/>
    <property type="molecule type" value="Genomic_DNA"/>
</dbReference>
<sequence>MLTTNRDLHSVFCSSPSTDLERAASHDTGKSSLEEREGASPPPTLTDRQHWNQHPRALNTKQGKKERKRYNPAQESGD</sequence>
<proteinExistence type="predicted"/>
<accession>A0A2T2ZXM1</accession>
<protein>
    <submittedName>
        <fullName evidence="2">Uncharacterized protein</fullName>
    </submittedName>
</protein>
<feature type="compositionally biased region" description="Basic and acidic residues" evidence="1">
    <location>
        <begin position="19"/>
        <end position="38"/>
    </location>
</feature>